<comment type="pathway">
    <text evidence="5">Amino-acid degradation; L-arginine degradation via AST pathway; L-glutamate and succinate from L-arginine: step 5/5.</text>
</comment>
<dbReference type="EMBL" id="JBHLVX010000067">
    <property type="protein sequence ID" value="MFC0269740.1"/>
    <property type="molecule type" value="Genomic_DNA"/>
</dbReference>
<comment type="cofactor">
    <cofactor evidence="5">
        <name>Zn(2+)</name>
        <dbReference type="ChEBI" id="CHEBI:29105"/>
    </cofactor>
    <text evidence="5">Binds 1 zinc ion per subunit.</text>
</comment>
<feature type="active site" evidence="5">
    <location>
        <position position="215"/>
    </location>
</feature>
<feature type="domain" description="AstE/AspA barrel-sandwich hybrid" evidence="6">
    <location>
        <begin position="256"/>
        <end position="327"/>
    </location>
</feature>
<dbReference type="Pfam" id="PF04952">
    <property type="entry name" value="AstE_AspA_hybrid"/>
    <property type="match status" value="1"/>
</dbReference>
<feature type="binding site" evidence="5">
    <location>
        <position position="152"/>
    </location>
    <ligand>
        <name>Zn(2+)</name>
        <dbReference type="ChEBI" id="CHEBI:29105"/>
    </ligand>
</feature>
<dbReference type="Proteomes" id="UP001589814">
    <property type="component" value="Unassembled WGS sequence"/>
</dbReference>
<gene>
    <name evidence="5" type="primary">astE</name>
    <name evidence="8" type="ORF">ACFFHW_17390</name>
</gene>
<dbReference type="PANTHER" id="PTHR15162">
    <property type="entry name" value="ASPARTOACYLASE"/>
    <property type="match status" value="1"/>
</dbReference>
<protein>
    <recommendedName>
        <fullName evidence="5">Succinylglutamate desuccinylase</fullName>
        <ecNumber evidence="5">3.5.1.96</ecNumber>
    </recommendedName>
</protein>
<comment type="catalytic activity">
    <reaction evidence="5">
        <text>N-succinyl-L-glutamate + H2O = L-glutamate + succinate</text>
        <dbReference type="Rhea" id="RHEA:15169"/>
        <dbReference type="ChEBI" id="CHEBI:15377"/>
        <dbReference type="ChEBI" id="CHEBI:29985"/>
        <dbReference type="ChEBI" id="CHEBI:30031"/>
        <dbReference type="ChEBI" id="CHEBI:58763"/>
        <dbReference type="EC" id="3.5.1.96"/>
    </reaction>
</comment>
<dbReference type="Pfam" id="PF24827">
    <property type="entry name" value="AstE_AspA_cat"/>
    <property type="match status" value="1"/>
</dbReference>
<name>A0ABV6G869_9GAMM</name>
<feature type="domain" description="Succinylglutamate desuccinylase/Aspartoacylase catalytic" evidence="7">
    <location>
        <begin position="50"/>
        <end position="231"/>
    </location>
</feature>
<evidence type="ECO:0000256" key="1">
    <source>
        <dbReference type="ARBA" id="ARBA00022503"/>
    </source>
</evidence>
<dbReference type="PANTHER" id="PTHR15162:SF7">
    <property type="entry name" value="SUCCINYLGLUTAMATE DESUCCINYLASE"/>
    <property type="match status" value="1"/>
</dbReference>
<evidence type="ECO:0000313" key="8">
    <source>
        <dbReference type="EMBL" id="MFC0269740.1"/>
    </source>
</evidence>
<dbReference type="InterPro" id="IPR055438">
    <property type="entry name" value="AstE_AspA_cat"/>
</dbReference>
<dbReference type="RefSeq" id="WP_019952007.1">
    <property type="nucleotide sequence ID" value="NZ_JBHLVX010000067.1"/>
</dbReference>
<dbReference type="InterPro" id="IPR050178">
    <property type="entry name" value="AspA/AstE_fam"/>
</dbReference>
<proteinExistence type="inferred from homology"/>
<keyword evidence="4 5" id="KW-0862">Zinc</keyword>
<evidence type="ECO:0000256" key="2">
    <source>
        <dbReference type="ARBA" id="ARBA00022723"/>
    </source>
</evidence>
<dbReference type="EC" id="3.5.1.96" evidence="5"/>
<evidence type="ECO:0000259" key="6">
    <source>
        <dbReference type="Pfam" id="PF04952"/>
    </source>
</evidence>
<dbReference type="HAMAP" id="MF_00767">
    <property type="entry name" value="Arg_catab_AstE"/>
    <property type="match status" value="1"/>
</dbReference>
<feature type="binding site" evidence="5">
    <location>
        <position position="58"/>
    </location>
    <ligand>
        <name>Zn(2+)</name>
        <dbReference type="ChEBI" id="CHEBI:29105"/>
    </ligand>
</feature>
<evidence type="ECO:0000256" key="3">
    <source>
        <dbReference type="ARBA" id="ARBA00022801"/>
    </source>
</evidence>
<accession>A0ABV6G869</accession>
<evidence type="ECO:0000256" key="5">
    <source>
        <dbReference type="HAMAP-Rule" id="MF_00767"/>
    </source>
</evidence>
<evidence type="ECO:0000259" key="7">
    <source>
        <dbReference type="Pfam" id="PF24827"/>
    </source>
</evidence>
<feature type="binding site" evidence="5">
    <location>
        <position position="61"/>
    </location>
    <ligand>
        <name>Zn(2+)</name>
        <dbReference type="ChEBI" id="CHEBI:29105"/>
    </ligand>
</feature>
<dbReference type="NCBIfam" id="NF003706">
    <property type="entry name" value="PRK05324.1"/>
    <property type="match status" value="1"/>
</dbReference>
<keyword evidence="3 5" id="KW-0378">Hydrolase</keyword>
<sequence length="331" mass="36091">MSLSDYFADFIAPEGPHQVVALRLPGVRVSEYAPGVVALEPAAAIEAGAPTIISAGIHGDETAPIELFGELLAALDAGQLRVGAPVLLILGNRRAIVAGRRYIDTNLNRLFQRDSLTLDDDRFEAGRARELMSAVDRFLAEHGAQALHLDMHTAIRDSRYPRFAVEPFSDTPTPARLWRQLSAAGLQAGLSQHCHSWTFSHYSRHYHGALGFTLELGRVAPFGANDLEPLAPMFDLLRSRVAGVAPQETSDSGLIRFTVVEEIRRQGDDFSLAFSDDIANFTRFEPGELLARDSEQGEHRVGDEAVHIVFPNAAVERGARALLLARPLATA</sequence>
<evidence type="ECO:0000313" key="9">
    <source>
        <dbReference type="Proteomes" id="UP001589814"/>
    </source>
</evidence>
<reference evidence="8 9" key="1">
    <citation type="submission" date="2024-09" db="EMBL/GenBank/DDBJ databases">
        <authorList>
            <person name="Sun Q."/>
            <person name="Mori K."/>
        </authorList>
    </citation>
    <scope>NUCLEOTIDE SEQUENCE [LARGE SCALE GENOMIC DNA]</scope>
    <source>
        <strain evidence="8 9">CCM 7415</strain>
    </source>
</reference>
<keyword evidence="2 5" id="KW-0479">Metal-binding</keyword>
<dbReference type="InterPro" id="IPR007036">
    <property type="entry name" value="Aste_AspA_hybrid_dom"/>
</dbReference>
<dbReference type="SUPFAM" id="SSF53187">
    <property type="entry name" value="Zn-dependent exopeptidases"/>
    <property type="match status" value="1"/>
</dbReference>
<comment type="similarity">
    <text evidence="5">Belongs to the AspA/AstE family. Succinylglutamate desuccinylase subfamily.</text>
</comment>
<dbReference type="InterPro" id="IPR016681">
    <property type="entry name" value="SuccinylGlu_desuccinylase"/>
</dbReference>
<dbReference type="Gene3D" id="3.40.630.10">
    <property type="entry name" value="Zn peptidases"/>
    <property type="match status" value="1"/>
</dbReference>
<comment type="caution">
    <text evidence="8">The sequence shown here is derived from an EMBL/GenBank/DDBJ whole genome shotgun (WGS) entry which is preliminary data.</text>
</comment>
<comment type="function">
    <text evidence="5">Transforms N(2)-succinylglutamate into succinate and glutamate.</text>
</comment>
<keyword evidence="9" id="KW-1185">Reference proteome</keyword>
<organism evidence="8 9">
    <name type="scientific">Kushneria aurantia</name>
    <dbReference type="NCBI Taxonomy" id="504092"/>
    <lineage>
        <taxon>Bacteria</taxon>
        <taxon>Pseudomonadati</taxon>
        <taxon>Pseudomonadota</taxon>
        <taxon>Gammaproteobacteria</taxon>
        <taxon>Oceanospirillales</taxon>
        <taxon>Halomonadaceae</taxon>
        <taxon>Kushneria</taxon>
    </lineage>
</organism>
<evidence type="ECO:0000256" key="4">
    <source>
        <dbReference type="ARBA" id="ARBA00022833"/>
    </source>
</evidence>
<keyword evidence="1 5" id="KW-0056">Arginine metabolism</keyword>